<evidence type="ECO:0000256" key="1">
    <source>
        <dbReference type="SAM" id="MobiDB-lite"/>
    </source>
</evidence>
<keyword evidence="2" id="KW-0378">Hydrolase</keyword>
<dbReference type="NCBIfam" id="TIGR03293">
    <property type="entry name" value="PhnG_redo"/>
    <property type="match status" value="1"/>
</dbReference>
<feature type="region of interest" description="Disordered" evidence="1">
    <location>
        <begin position="1"/>
        <end position="20"/>
    </location>
</feature>
<evidence type="ECO:0000313" key="2">
    <source>
        <dbReference type="EMBL" id="MFC3676112.1"/>
    </source>
</evidence>
<dbReference type="GO" id="GO:0016787">
    <property type="term" value="F:hydrolase activity"/>
    <property type="evidence" value="ECO:0007669"/>
    <property type="project" value="UniProtKB-KW"/>
</dbReference>
<reference evidence="3" key="1">
    <citation type="journal article" date="2019" name="Int. J. Syst. Evol. Microbiol.">
        <title>The Global Catalogue of Microorganisms (GCM) 10K type strain sequencing project: providing services to taxonomists for standard genome sequencing and annotation.</title>
        <authorList>
            <consortium name="The Broad Institute Genomics Platform"/>
            <consortium name="The Broad Institute Genome Sequencing Center for Infectious Disease"/>
            <person name="Wu L."/>
            <person name="Ma J."/>
        </authorList>
    </citation>
    <scope>NUCLEOTIDE SEQUENCE [LARGE SCALE GENOMIC DNA]</scope>
    <source>
        <strain evidence="3">KCTC 42182</strain>
    </source>
</reference>
<evidence type="ECO:0000313" key="3">
    <source>
        <dbReference type="Proteomes" id="UP001595711"/>
    </source>
</evidence>
<keyword evidence="3" id="KW-1185">Reference proteome</keyword>
<name>A0ABV7VGD1_9PROT</name>
<proteinExistence type="predicted"/>
<dbReference type="GO" id="GO:0016829">
    <property type="term" value="F:lyase activity"/>
    <property type="evidence" value="ECO:0007669"/>
    <property type="project" value="UniProtKB-KW"/>
</dbReference>
<dbReference type="Proteomes" id="UP001595711">
    <property type="component" value="Unassembled WGS sequence"/>
</dbReference>
<organism evidence="2 3">
    <name type="scientific">Ferrovibrio xuzhouensis</name>
    <dbReference type="NCBI Taxonomy" id="1576914"/>
    <lineage>
        <taxon>Bacteria</taxon>
        <taxon>Pseudomonadati</taxon>
        <taxon>Pseudomonadota</taxon>
        <taxon>Alphaproteobacteria</taxon>
        <taxon>Rhodospirillales</taxon>
        <taxon>Rhodospirillaceae</taxon>
        <taxon>Ferrovibrio</taxon>
    </lineage>
</organism>
<sequence length="165" mass="17428">MTAQPDSQASPSPETVASDVGARQRRLAILVRTGRAELEAAWNGLADQPAYRRLKAPETGLAMIRARAGGVGQRFNFGEMTMTRCVVALDGTGAMGVGYVQGRDARKAELVALFDALSLDAARCAEIEHALIAPAEAAQVAARAARDAKVAATKVDFFTLVRGED</sequence>
<comment type="caution">
    <text evidence="2">The sequence shown here is derived from an EMBL/GenBank/DDBJ whole genome shotgun (WGS) entry which is preliminary data.</text>
</comment>
<dbReference type="EMBL" id="JBHRYJ010000002">
    <property type="protein sequence ID" value="MFC3676112.1"/>
    <property type="molecule type" value="Genomic_DNA"/>
</dbReference>
<gene>
    <name evidence="2" type="primary">phnG</name>
    <name evidence="2" type="ORF">ACFOOQ_11195</name>
</gene>
<dbReference type="RefSeq" id="WP_379726105.1">
    <property type="nucleotide sequence ID" value="NZ_JBHRYJ010000002.1"/>
</dbReference>
<accession>A0ABV7VGD1</accession>
<dbReference type="InterPro" id="IPR009609">
    <property type="entry name" value="Phosphonate_metab_PhnG"/>
</dbReference>
<dbReference type="Pfam" id="PF06754">
    <property type="entry name" value="PhnG"/>
    <property type="match status" value="1"/>
</dbReference>
<protein>
    <submittedName>
        <fullName evidence="2">Phosphonate C-P lyase system protein PhnG</fullName>
    </submittedName>
</protein>
<feature type="compositionally biased region" description="Polar residues" evidence="1">
    <location>
        <begin position="1"/>
        <end position="15"/>
    </location>
</feature>
<keyword evidence="2" id="KW-0456">Lyase</keyword>